<organism evidence="4 5">
    <name type="scientific">Parabacteroides distasonis</name>
    <dbReference type="NCBI Taxonomy" id="823"/>
    <lineage>
        <taxon>Bacteria</taxon>
        <taxon>Pseudomonadati</taxon>
        <taxon>Bacteroidota</taxon>
        <taxon>Bacteroidia</taxon>
        <taxon>Bacteroidales</taxon>
        <taxon>Tannerellaceae</taxon>
        <taxon>Parabacteroides</taxon>
    </lineage>
</organism>
<evidence type="ECO:0000313" key="5">
    <source>
        <dbReference type="Proteomes" id="UP000441358"/>
    </source>
</evidence>
<dbReference type="InterPro" id="IPR025960">
    <property type="entry name" value="RVT_N"/>
</dbReference>
<dbReference type="SUPFAM" id="SSF56672">
    <property type="entry name" value="DNA/RNA polymerases"/>
    <property type="match status" value="1"/>
</dbReference>
<dbReference type="Pfam" id="PF13655">
    <property type="entry name" value="RVT_N"/>
    <property type="match status" value="1"/>
</dbReference>
<evidence type="ECO:0000256" key="1">
    <source>
        <dbReference type="ARBA" id="ARBA00034120"/>
    </source>
</evidence>
<name>A0A7K0HRP1_PARDI</name>
<reference evidence="4 5" key="1">
    <citation type="journal article" date="2019" name="Nat. Med.">
        <title>A library of human gut bacterial isolates paired with longitudinal multiomics data enables mechanistic microbiome research.</title>
        <authorList>
            <person name="Poyet M."/>
            <person name="Groussin M."/>
            <person name="Gibbons S.M."/>
            <person name="Avila-Pacheco J."/>
            <person name="Jiang X."/>
            <person name="Kearney S.M."/>
            <person name="Perrotta A.R."/>
            <person name="Berdy B."/>
            <person name="Zhao S."/>
            <person name="Lieberman T.D."/>
            <person name="Swanson P.K."/>
            <person name="Smith M."/>
            <person name="Roesemann S."/>
            <person name="Alexander J.E."/>
            <person name="Rich S.A."/>
            <person name="Livny J."/>
            <person name="Vlamakis H."/>
            <person name="Clish C."/>
            <person name="Bullock K."/>
            <person name="Deik A."/>
            <person name="Scott J."/>
            <person name="Pierce K.A."/>
            <person name="Xavier R.J."/>
            <person name="Alm E.J."/>
        </authorList>
    </citation>
    <scope>NUCLEOTIDE SEQUENCE [LARGE SCALE GENOMIC DNA]</scope>
    <source>
        <strain evidence="4 5">BIOML-A32</strain>
    </source>
</reference>
<keyword evidence="4" id="KW-0695">RNA-directed DNA polymerase</keyword>
<dbReference type="InterPro" id="IPR043502">
    <property type="entry name" value="DNA/RNA_pol_sf"/>
</dbReference>
<dbReference type="PANTHER" id="PTHR34047">
    <property type="entry name" value="NUCLEAR INTRON MATURASE 1, MITOCHONDRIAL-RELATED"/>
    <property type="match status" value="1"/>
</dbReference>
<dbReference type="Proteomes" id="UP000441358">
    <property type="component" value="Unassembled WGS sequence"/>
</dbReference>
<dbReference type="InterPro" id="IPR051083">
    <property type="entry name" value="GrpII_Intron_Splice-Mob/Def"/>
</dbReference>
<dbReference type="InterPro" id="IPR030931">
    <property type="entry name" value="Group_II_RT_mat"/>
</dbReference>
<dbReference type="GO" id="GO:0003964">
    <property type="term" value="F:RNA-directed DNA polymerase activity"/>
    <property type="evidence" value="ECO:0007669"/>
    <property type="project" value="UniProtKB-KW"/>
</dbReference>
<dbReference type="Pfam" id="PF00078">
    <property type="entry name" value="RVT_1"/>
    <property type="match status" value="1"/>
</dbReference>
<comment type="similarity">
    <text evidence="1">Belongs to the bacterial reverse transcriptase family.</text>
</comment>
<dbReference type="PROSITE" id="PS50878">
    <property type="entry name" value="RT_POL"/>
    <property type="match status" value="1"/>
</dbReference>
<dbReference type="Pfam" id="PF08388">
    <property type="entry name" value="GIIM"/>
    <property type="match status" value="1"/>
</dbReference>
<feature type="domain" description="Reverse transcriptase" evidence="3">
    <location>
        <begin position="97"/>
        <end position="333"/>
    </location>
</feature>
<feature type="region of interest" description="Disordered" evidence="2">
    <location>
        <begin position="1"/>
        <end position="20"/>
    </location>
</feature>
<sequence length="501" mass="58442">MNEVKTKCASSRRGRPKGAWNSMDWDKLQAVVRKLQARIVKAQKEKRYNKVKALQRILTTSFAAKALAVKRVTSNKGKRTAGVDNIKWTTQAQKLEAAASLKRRGYKPLPLKRVYIAKSNGKKRPLGIPTMKDRAMQALYLMALEPVTETTADPNSYGFRRYRSTADAIDALHIMFSHQPNPPQWVLEGDIKGCFDNISHEWLVDNVQIDKQILKKWLKCGAVFNKLLSPTTAGTPQGGIISPTLANATLDGMEKMLLKKYRERYVNGKRYRPKVHLVRYADDFVVSADTRKLLEQVKEDLKHFLAIRGLELSEEKTLITHITEGFDFLGYNIRRYKRNILVKPAKKSVKRFVEKTHEVIFRNKTAKQEDLIMQLNPVLRGWGNYFRFVSAKKTFSNLDSILVRQLKRWASRRHPKKSRRWVKQRYFKTEGRRNWVFAADFKKADNKERIRLEQLADIPILRYRKVKAEMNPFDPEWQEYMMWKLRAKRELTKSKTSRKAS</sequence>
<dbReference type="AlphaFoldDB" id="A0A7K0HRP1"/>
<accession>A0A7K0HRP1</accession>
<dbReference type="CDD" id="cd01651">
    <property type="entry name" value="RT_G2_intron"/>
    <property type="match status" value="1"/>
</dbReference>
<dbReference type="EC" id="2.7.7.49" evidence="4"/>
<evidence type="ECO:0000259" key="3">
    <source>
        <dbReference type="PROSITE" id="PS50878"/>
    </source>
</evidence>
<dbReference type="EMBL" id="WKMC01000112">
    <property type="protein sequence ID" value="MRZ52948.1"/>
    <property type="molecule type" value="Genomic_DNA"/>
</dbReference>
<evidence type="ECO:0000313" key="4">
    <source>
        <dbReference type="EMBL" id="MRZ52948.1"/>
    </source>
</evidence>
<proteinExistence type="inferred from homology"/>
<dbReference type="PANTHER" id="PTHR34047:SF10">
    <property type="entry name" value="GROUP II INTRON-ASSOCIATED OPEN READING FRAME"/>
    <property type="match status" value="1"/>
</dbReference>
<dbReference type="RefSeq" id="WP_154396672.1">
    <property type="nucleotide sequence ID" value="NZ_WKLZ01000061.1"/>
</dbReference>
<protein>
    <submittedName>
        <fullName evidence="4">Group II intron reverse transcriptase/maturase</fullName>
        <ecNumber evidence="4">2.7.7.49</ecNumber>
    </submittedName>
</protein>
<dbReference type="NCBIfam" id="TIGR04416">
    <property type="entry name" value="group_II_RT_mat"/>
    <property type="match status" value="1"/>
</dbReference>
<dbReference type="InterPro" id="IPR013597">
    <property type="entry name" value="Mat_intron_G2"/>
</dbReference>
<comment type="caution">
    <text evidence="4">The sequence shown here is derived from an EMBL/GenBank/DDBJ whole genome shotgun (WGS) entry which is preliminary data.</text>
</comment>
<dbReference type="InterPro" id="IPR000477">
    <property type="entry name" value="RT_dom"/>
</dbReference>
<evidence type="ECO:0000256" key="2">
    <source>
        <dbReference type="SAM" id="MobiDB-lite"/>
    </source>
</evidence>
<keyword evidence="4" id="KW-0808">Transferase</keyword>
<keyword evidence="4" id="KW-0548">Nucleotidyltransferase</keyword>
<gene>
    <name evidence="4" type="primary">ltrA</name>
    <name evidence="4" type="ORF">GKD66_22635</name>
</gene>